<dbReference type="InterPro" id="IPR013926">
    <property type="entry name" value="CGI121/TPRKB"/>
</dbReference>
<evidence type="ECO:0000313" key="9">
    <source>
        <dbReference type="EMBL" id="ORE22167.1"/>
    </source>
</evidence>
<dbReference type="OMA" id="IVCRMST"/>
<comment type="similarity">
    <text evidence="2 8">Belongs to the CGI121/TPRKB family.</text>
</comment>
<evidence type="ECO:0000256" key="6">
    <source>
        <dbReference type="ARBA" id="ARBA00023242"/>
    </source>
</evidence>
<dbReference type="Proteomes" id="UP000242381">
    <property type="component" value="Unassembled WGS sequence"/>
</dbReference>
<dbReference type="NCBIfam" id="NF011465">
    <property type="entry name" value="PRK14886.1-1"/>
    <property type="match status" value="1"/>
</dbReference>
<proteinExistence type="inferred from homology"/>
<evidence type="ECO:0000256" key="3">
    <source>
        <dbReference type="ARBA" id="ARBA00015316"/>
    </source>
</evidence>
<dbReference type="InterPro" id="IPR036504">
    <property type="entry name" value="CGI121/TPRKB_sf"/>
</dbReference>
<dbReference type="AlphaFoldDB" id="A0A1X0SD30"/>
<dbReference type="PANTHER" id="PTHR15840">
    <property type="entry name" value="CGI-121 FAMILY MEMBER"/>
    <property type="match status" value="1"/>
</dbReference>
<dbReference type="Pfam" id="PF08617">
    <property type="entry name" value="CGI-121"/>
    <property type="match status" value="1"/>
</dbReference>
<keyword evidence="5" id="KW-0819">tRNA processing</keyword>
<dbReference type="GO" id="GO:0000408">
    <property type="term" value="C:EKC/KEOPS complex"/>
    <property type="evidence" value="ECO:0007669"/>
    <property type="project" value="TreeGrafter"/>
</dbReference>
<comment type="subcellular location">
    <subcellularLocation>
        <location evidence="1">Nucleus</location>
    </subcellularLocation>
</comment>
<comment type="function">
    <text evidence="7">Component of the EKC/KEOPS complex that is required for the formation of a threonylcarbamoyl group on adenosine at position 37 (t(6)A37) in tRNAs that read codons beginning with adenine. The complex is probably involved in the transfer of the threonylcarbamoyl moiety of threonylcarbamoyl-AMP (TC-AMP) to the N6 group of A37. CGI121 acts as an allosteric effector that regulates the t(6)A activity of the complex. The EKC/KEOPS complex also promotes both telomere uncapping and telomere elongation. The complex is required for efficient recruitment of transcriptional coactivators. CGI121 is not required for tRNA modification.</text>
</comment>
<gene>
    <name evidence="9" type="ORF">BCV71DRAFT_224648</name>
</gene>
<evidence type="ECO:0000256" key="4">
    <source>
        <dbReference type="ARBA" id="ARBA00016009"/>
    </source>
</evidence>
<evidence type="ECO:0000313" key="10">
    <source>
        <dbReference type="Proteomes" id="UP000242381"/>
    </source>
</evidence>
<dbReference type="SUPFAM" id="SSF143870">
    <property type="entry name" value="PF0523-like"/>
    <property type="match status" value="1"/>
</dbReference>
<reference evidence="9 10" key="1">
    <citation type="journal article" date="2016" name="Proc. Natl. Acad. Sci. U.S.A.">
        <title>Lipid metabolic changes in an early divergent fungus govern the establishment of a mutualistic symbiosis with endobacteria.</title>
        <authorList>
            <person name="Lastovetsky O.A."/>
            <person name="Gaspar M.L."/>
            <person name="Mondo S.J."/>
            <person name="LaButti K.M."/>
            <person name="Sandor L."/>
            <person name="Grigoriev I.V."/>
            <person name="Henry S.A."/>
            <person name="Pawlowska T.E."/>
        </authorList>
    </citation>
    <scope>NUCLEOTIDE SEQUENCE [LARGE SCALE GENOMIC DNA]</scope>
    <source>
        <strain evidence="9 10">ATCC 11559</strain>
    </source>
</reference>
<dbReference type="GO" id="GO:0005634">
    <property type="term" value="C:nucleus"/>
    <property type="evidence" value="ECO:0007669"/>
    <property type="project" value="UniProtKB-SubCell"/>
</dbReference>
<evidence type="ECO:0000256" key="1">
    <source>
        <dbReference type="ARBA" id="ARBA00004123"/>
    </source>
</evidence>
<dbReference type="EMBL" id="KV921269">
    <property type="protein sequence ID" value="ORE22167.1"/>
    <property type="molecule type" value="Genomic_DNA"/>
</dbReference>
<organism evidence="9 10">
    <name type="scientific">Rhizopus microsporus</name>
    <dbReference type="NCBI Taxonomy" id="58291"/>
    <lineage>
        <taxon>Eukaryota</taxon>
        <taxon>Fungi</taxon>
        <taxon>Fungi incertae sedis</taxon>
        <taxon>Mucoromycota</taxon>
        <taxon>Mucoromycotina</taxon>
        <taxon>Mucoromycetes</taxon>
        <taxon>Mucorales</taxon>
        <taxon>Mucorineae</taxon>
        <taxon>Rhizopodaceae</taxon>
        <taxon>Rhizopus</taxon>
    </lineage>
</organism>
<evidence type="ECO:0000256" key="5">
    <source>
        <dbReference type="ARBA" id="ARBA00022694"/>
    </source>
</evidence>
<sequence>MESFTLDLFPNAGQVHIALFKNVSNASELKQRLANQDATLKCALVDASYVLSLFHALLAINRAVHEQEQQKLKTSSVYSQIIFDFAPNTNIAKAFHQFGIQDHTTNVIAIKIGDSPEEAEDFMKQCIKGDMAPLDNLSSVRDLKAIKKAYQISDKEQDLQQITSLVAGAIALKGHS</sequence>
<dbReference type="GO" id="GO:0002949">
    <property type="term" value="P:tRNA threonylcarbamoyladenosine modification"/>
    <property type="evidence" value="ECO:0007669"/>
    <property type="project" value="TreeGrafter"/>
</dbReference>
<name>A0A1X0SD30_RHIZD</name>
<dbReference type="PANTHER" id="PTHR15840:SF10">
    <property type="entry name" value="EKC_KEOPS COMPLEX SUBUNIT TPRKB"/>
    <property type="match status" value="1"/>
</dbReference>
<evidence type="ECO:0000256" key="8">
    <source>
        <dbReference type="RuleBase" id="RU004398"/>
    </source>
</evidence>
<dbReference type="Gene3D" id="3.30.2380.10">
    <property type="entry name" value="CGI121/TPRKB"/>
    <property type="match status" value="1"/>
</dbReference>
<dbReference type="GO" id="GO:0005829">
    <property type="term" value="C:cytosol"/>
    <property type="evidence" value="ECO:0007669"/>
    <property type="project" value="TreeGrafter"/>
</dbReference>
<keyword evidence="6 8" id="KW-0539">Nucleus</keyword>
<evidence type="ECO:0000256" key="7">
    <source>
        <dbReference type="ARBA" id="ARBA00025043"/>
    </source>
</evidence>
<evidence type="ECO:0000256" key="2">
    <source>
        <dbReference type="ARBA" id="ARBA00005546"/>
    </source>
</evidence>
<accession>A0A1X0SD30</accession>
<dbReference type="VEuPathDB" id="FungiDB:BCV72DRAFT_263965"/>
<protein>
    <recommendedName>
        <fullName evidence="4">EKC/KEOPS complex subunit CGI121</fullName>
    </recommendedName>
    <alternativeName>
        <fullName evidence="3">EKC/KEOPS complex subunit cgi121</fullName>
    </alternativeName>
</protein>